<dbReference type="OrthoDB" id="270167at2759"/>
<protein>
    <recommendedName>
        <fullName evidence="4">Rhodanese domain-containing protein</fullName>
    </recommendedName>
</protein>
<comment type="caution">
    <text evidence="5">The sequence shown here is derived from an EMBL/GenBank/DDBJ whole genome shotgun (WGS) entry which is preliminary data.</text>
</comment>
<feature type="compositionally biased region" description="Low complexity" evidence="3">
    <location>
        <begin position="197"/>
        <end position="208"/>
    </location>
</feature>
<dbReference type="PROSITE" id="PS50206">
    <property type="entry name" value="RHODANESE_3"/>
    <property type="match status" value="1"/>
</dbReference>
<keyword evidence="2" id="KW-0677">Repeat</keyword>
<evidence type="ECO:0000256" key="2">
    <source>
        <dbReference type="ARBA" id="ARBA00022737"/>
    </source>
</evidence>
<dbReference type="EMBL" id="LSYV01000044">
    <property type="protein sequence ID" value="KXZ46439.1"/>
    <property type="molecule type" value="Genomic_DNA"/>
</dbReference>
<dbReference type="AlphaFoldDB" id="A0A150G9B7"/>
<feature type="region of interest" description="Disordered" evidence="3">
    <location>
        <begin position="33"/>
        <end position="52"/>
    </location>
</feature>
<dbReference type="STRING" id="33097.A0A150G9B7"/>
<organism evidence="5 6">
    <name type="scientific">Gonium pectorale</name>
    <name type="common">Green alga</name>
    <dbReference type="NCBI Taxonomy" id="33097"/>
    <lineage>
        <taxon>Eukaryota</taxon>
        <taxon>Viridiplantae</taxon>
        <taxon>Chlorophyta</taxon>
        <taxon>core chlorophytes</taxon>
        <taxon>Chlorophyceae</taxon>
        <taxon>CS clade</taxon>
        <taxon>Chlamydomonadales</taxon>
        <taxon>Volvocaceae</taxon>
        <taxon>Gonium</taxon>
    </lineage>
</organism>
<gene>
    <name evidence="5" type="ORF">GPECTOR_43g875</name>
</gene>
<keyword evidence="1" id="KW-0808">Transferase</keyword>
<dbReference type="GO" id="GO:0005739">
    <property type="term" value="C:mitochondrion"/>
    <property type="evidence" value="ECO:0007669"/>
    <property type="project" value="TreeGrafter"/>
</dbReference>
<evidence type="ECO:0000313" key="5">
    <source>
        <dbReference type="EMBL" id="KXZ46439.1"/>
    </source>
</evidence>
<name>A0A150G9B7_GONPE</name>
<accession>A0A150G9B7</accession>
<evidence type="ECO:0000313" key="6">
    <source>
        <dbReference type="Proteomes" id="UP000075714"/>
    </source>
</evidence>
<dbReference type="Pfam" id="PF00581">
    <property type="entry name" value="Rhodanese"/>
    <property type="match status" value="1"/>
</dbReference>
<feature type="domain" description="Rhodanese" evidence="4">
    <location>
        <begin position="74"/>
        <end position="130"/>
    </location>
</feature>
<proteinExistence type="predicted"/>
<evidence type="ECO:0000256" key="1">
    <source>
        <dbReference type="ARBA" id="ARBA00022679"/>
    </source>
</evidence>
<sequence length="298" mass="30182">MLPAAFWSPQGAVFVNWLRDGARWCSPGTSGNGCGTSEAAGPGPDAEGDDLGTAEAGTAALCVELEPDAYVPCFEARGLSADMPVVVYDDGASKTAARVWWQLQLYGHPSPRILYGGWAAWRAAGGESELYEPCPLKLSTTYEAEPQIGSRASAQEFKAALRGGPGGGPGGASALAVVVCPEECSDAPGPPATTSVQQGDGSPCPGSGPSLGQGHGGRSLPLSRLLGCTPEGVWPTIAQADEARLAARLSSALGVAVGRGSSVRLLLASPQDAALSACVAAAALAAARHPDWAVCEAW</sequence>
<dbReference type="InterPro" id="IPR001763">
    <property type="entry name" value="Rhodanese-like_dom"/>
</dbReference>
<dbReference type="PANTHER" id="PTHR11364:SF27">
    <property type="entry name" value="SULFURTRANSFERASE"/>
    <property type="match status" value="1"/>
</dbReference>
<feature type="region of interest" description="Disordered" evidence="3">
    <location>
        <begin position="187"/>
        <end position="218"/>
    </location>
</feature>
<dbReference type="Proteomes" id="UP000075714">
    <property type="component" value="Unassembled WGS sequence"/>
</dbReference>
<dbReference type="Gene3D" id="3.40.250.10">
    <property type="entry name" value="Rhodanese-like domain"/>
    <property type="match status" value="1"/>
</dbReference>
<dbReference type="InterPro" id="IPR036873">
    <property type="entry name" value="Rhodanese-like_dom_sf"/>
</dbReference>
<evidence type="ECO:0000259" key="4">
    <source>
        <dbReference type="PROSITE" id="PS50206"/>
    </source>
</evidence>
<dbReference type="SUPFAM" id="SSF52821">
    <property type="entry name" value="Rhodanese/Cell cycle control phosphatase"/>
    <property type="match status" value="1"/>
</dbReference>
<dbReference type="InterPro" id="IPR045078">
    <property type="entry name" value="TST/MPST-like"/>
</dbReference>
<reference evidence="6" key="1">
    <citation type="journal article" date="2016" name="Nat. Commun.">
        <title>The Gonium pectorale genome demonstrates co-option of cell cycle regulation during the evolution of multicellularity.</title>
        <authorList>
            <person name="Hanschen E.R."/>
            <person name="Marriage T.N."/>
            <person name="Ferris P.J."/>
            <person name="Hamaji T."/>
            <person name="Toyoda A."/>
            <person name="Fujiyama A."/>
            <person name="Neme R."/>
            <person name="Noguchi H."/>
            <person name="Minakuchi Y."/>
            <person name="Suzuki M."/>
            <person name="Kawai-Toyooka H."/>
            <person name="Smith D.R."/>
            <person name="Sparks H."/>
            <person name="Anderson J."/>
            <person name="Bakaric R."/>
            <person name="Luria V."/>
            <person name="Karger A."/>
            <person name="Kirschner M.W."/>
            <person name="Durand P.M."/>
            <person name="Michod R.E."/>
            <person name="Nozaki H."/>
            <person name="Olson B.J."/>
        </authorList>
    </citation>
    <scope>NUCLEOTIDE SEQUENCE [LARGE SCALE GENOMIC DNA]</scope>
    <source>
        <strain evidence="6">NIES-2863</strain>
    </source>
</reference>
<dbReference type="GO" id="GO:0004792">
    <property type="term" value="F:thiosulfate-cyanide sulfurtransferase activity"/>
    <property type="evidence" value="ECO:0007669"/>
    <property type="project" value="TreeGrafter"/>
</dbReference>
<dbReference type="PANTHER" id="PTHR11364">
    <property type="entry name" value="THIOSULFATE SULFERTANSFERASE"/>
    <property type="match status" value="1"/>
</dbReference>
<evidence type="ECO:0000256" key="3">
    <source>
        <dbReference type="SAM" id="MobiDB-lite"/>
    </source>
</evidence>
<keyword evidence="6" id="KW-1185">Reference proteome</keyword>